<protein>
    <recommendedName>
        <fullName evidence="5">Fork-head domain-containing protein</fullName>
    </recommendedName>
</protein>
<organism evidence="6 7">
    <name type="scientific">Candidula unifasciata</name>
    <dbReference type="NCBI Taxonomy" id="100452"/>
    <lineage>
        <taxon>Eukaryota</taxon>
        <taxon>Metazoa</taxon>
        <taxon>Spiralia</taxon>
        <taxon>Lophotrochozoa</taxon>
        <taxon>Mollusca</taxon>
        <taxon>Gastropoda</taxon>
        <taxon>Heterobranchia</taxon>
        <taxon>Euthyneura</taxon>
        <taxon>Panpulmonata</taxon>
        <taxon>Eupulmonata</taxon>
        <taxon>Stylommatophora</taxon>
        <taxon>Helicina</taxon>
        <taxon>Helicoidea</taxon>
        <taxon>Geomitridae</taxon>
        <taxon>Candidula</taxon>
    </lineage>
</organism>
<keyword evidence="2 3" id="KW-0539">Nucleus</keyword>
<feature type="DNA-binding region" description="Fork-head" evidence="3">
    <location>
        <begin position="1"/>
        <end position="84"/>
    </location>
</feature>
<evidence type="ECO:0000313" key="6">
    <source>
        <dbReference type="EMBL" id="CAG5115726.1"/>
    </source>
</evidence>
<comment type="caution">
    <text evidence="6">The sequence shown here is derived from an EMBL/GenBank/DDBJ whole genome shotgun (WGS) entry which is preliminary data.</text>
</comment>
<dbReference type="GO" id="GO:0000981">
    <property type="term" value="F:DNA-binding transcription factor activity, RNA polymerase II-specific"/>
    <property type="evidence" value="ECO:0007669"/>
    <property type="project" value="TreeGrafter"/>
</dbReference>
<dbReference type="PROSITE" id="PS00658">
    <property type="entry name" value="FORK_HEAD_2"/>
    <property type="match status" value="1"/>
</dbReference>
<dbReference type="PRINTS" id="PR00053">
    <property type="entry name" value="FORKHEAD"/>
</dbReference>
<feature type="domain" description="Fork-head" evidence="5">
    <location>
        <begin position="1"/>
        <end position="84"/>
    </location>
</feature>
<sequence length="399" mass="42650">MSILQSPRKRLTLSGICEFIMNRFPYFREKFPAWQNSIRHNLSLNDCFVKIPREPGNPGKGNYWTLDPASEDMFDNGSFLRRRKRYKRSNHMDMLGQNPAFMSAADSYFHHHGFLNPHASHAGPFNHTHGPISYSFIPSGLSHPLSIMQSEYAARAHHPQPGPPHFHLPLGPVGLPSLPPTPLGPLAFHRNPNSQIRHLEKRDALDNPIGSTASIPSSPPASPLSSPSPSASSPPVNTTKPSSSLYSNTTQAATSNKPKKGFTIENIIGTSSTNISSSQPVCSSPSVKTESKTLTNSLPSSAASVLPPLSSATAAAAAAALLPAYRAGLAGLSLTSPSLSSLSSLQAFRAGAWDMAGRGGSAGSAFASPFAGALTGLTPLDFEKYRQYMQACAITGWPR</sequence>
<evidence type="ECO:0000259" key="5">
    <source>
        <dbReference type="PROSITE" id="PS50039"/>
    </source>
</evidence>
<evidence type="ECO:0000256" key="4">
    <source>
        <dbReference type="SAM" id="MobiDB-lite"/>
    </source>
</evidence>
<dbReference type="InterPro" id="IPR036390">
    <property type="entry name" value="WH_DNA-bd_sf"/>
</dbReference>
<dbReference type="PROSITE" id="PS50039">
    <property type="entry name" value="FORK_HEAD_3"/>
    <property type="match status" value="1"/>
</dbReference>
<dbReference type="PANTHER" id="PTHR11829:SF402">
    <property type="entry name" value="FORK HEAD DOMAIN-CONTAINING PROTEIN FD3-RELATED"/>
    <property type="match status" value="1"/>
</dbReference>
<dbReference type="FunFam" id="1.10.10.10:FF:000135">
    <property type="entry name" value="forkhead box protein G1"/>
    <property type="match status" value="1"/>
</dbReference>
<dbReference type="Pfam" id="PF00250">
    <property type="entry name" value="Forkhead"/>
    <property type="match status" value="1"/>
</dbReference>
<dbReference type="OrthoDB" id="5402974at2759"/>
<dbReference type="GO" id="GO:0000978">
    <property type="term" value="F:RNA polymerase II cis-regulatory region sequence-specific DNA binding"/>
    <property type="evidence" value="ECO:0007669"/>
    <property type="project" value="TreeGrafter"/>
</dbReference>
<feature type="compositionally biased region" description="Low complexity" evidence="4">
    <location>
        <begin position="223"/>
        <end position="235"/>
    </location>
</feature>
<dbReference type="GO" id="GO:0005634">
    <property type="term" value="C:nucleus"/>
    <property type="evidence" value="ECO:0007669"/>
    <property type="project" value="UniProtKB-SubCell"/>
</dbReference>
<reference evidence="6" key="1">
    <citation type="submission" date="2021-04" db="EMBL/GenBank/DDBJ databases">
        <authorList>
            <consortium name="Molecular Ecology Group"/>
        </authorList>
    </citation>
    <scope>NUCLEOTIDE SEQUENCE</scope>
</reference>
<dbReference type="InterPro" id="IPR030456">
    <property type="entry name" value="TF_fork_head_CS_2"/>
</dbReference>
<dbReference type="GO" id="GO:0030154">
    <property type="term" value="P:cell differentiation"/>
    <property type="evidence" value="ECO:0007669"/>
    <property type="project" value="TreeGrafter"/>
</dbReference>
<dbReference type="PANTHER" id="PTHR11829">
    <property type="entry name" value="FORKHEAD BOX PROTEIN"/>
    <property type="match status" value="1"/>
</dbReference>
<evidence type="ECO:0000313" key="7">
    <source>
        <dbReference type="Proteomes" id="UP000678393"/>
    </source>
</evidence>
<dbReference type="Proteomes" id="UP000678393">
    <property type="component" value="Unassembled WGS sequence"/>
</dbReference>
<dbReference type="SMART" id="SM00339">
    <property type="entry name" value="FH"/>
    <property type="match status" value="1"/>
</dbReference>
<comment type="subcellular location">
    <subcellularLocation>
        <location evidence="3">Nucleus</location>
    </subcellularLocation>
</comment>
<feature type="region of interest" description="Disordered" evidence="4">
    <location>
        <begin position="206"/>
        <end position="258"/>
    </location>
</feature>
<keyword evidence="7" id="KW-1185">Reference proteome</keyword>
<feature type="compositionally biased region" description="Low complexity" evidence="4">
    <location>
        <begin position="274"/>
        <end position="287"/>
    </location>
</feature>
<proteinExistence type="predicted"/>
<feature type="compositionally biased region" description="Polar residues" evidence="4">
    <location>
        <begin position="236"/>
        <end position="256"/>
    </location>
</feature>
<dbReference type="EMBL" id="CAJHNH020000157">
    <property type="protein sequence ID" value="CAG5115726.1"/>
    <property type="molecule type" value="Genomic_DNA"/>
</dbReference>
<keyword evidence="1 3" id="KW-0238">DNA-binding</keyword>
<name>A0A8S3YN15_9EUPU</name>
<evidence type="ECO:0000256" key="2">
    <source>
        <dbReference type="ARBA" id="ARBA00023242"/>
    </source>
</evidence>
<evidence type="ECO:0000256" key="3">
    <source>
        <dbReference type="PROSITE-ProRule" id="PRU00089"/>
    </source>
</evidence>
<dbReference type="Gene3D" id="1.10.10.10">
    <property type="entry name" value="Winged helix-like DNA-binding domain superfamily/Winged helix DNA-binding domain"/>
    <property type="match status" value="1"/>
</dbReference>
<dbReference type="SUPFAM" id="SSF46785">
    <property type="entry name" value="Winged helix' DNA-binding domain"/>
    <property type="match status" value="1"/>
</dbReference>
<accession>A0A8S3YN15</accession>
<dbReference type="AlphaFoldDB" id="A0A8S3YN15"/>
<evidence type="ECO:0000256" key="1">
    <source>
        <dbReference type="ARBA" id="ARBA00023125"/>
    </source>
</evidence>
<dbReference type="InterPro" id="IPR036388">
    <property type="entry name" value="WH-like_DNA-bd_sf"/>
</dbReference>
<feature type="region of interest" description="Disordered" evidence="4">
    <location>
        <begin position="274"/>
        <end position="293"/>
    </location>
</feature>
<gene>
    <name evidence="6" type="ORF">CUNI_LOCUS1284</name>
</gene>
<dbReference type="InterPro" id="IPR001766">
    <property type="entry name" value="Fork_head_dom"/>
</dbReference>
<dbReference type="GO" id="GO:0009653">
    <property type="term" value="P:anatomical structure morphogenesis"/>
    <property type="evidence" value="ECO:0007669"/>
    <property type="project" value="TreeGrafter"/>
</dbReference>
<dbReference type="InterPro" id="IPR050211">
    <property type="entry name" value="FOX_domain-containing"/>
</dbReference>